<dbReference type="AlphaFoldDB" id="A0AAP3XRV3"/>
<evidence type="ECO:0000256" key="7">
    <source>
        <dbReference type="ARBA" id="ARBA00023186"/>
    </source>
</evidence>
<evidence type="ECO:0000256" key="5">
    <source>
        <dbReference type="ARBA" id="ARBA00022618"/>
    </source>
</evidence>
<evidence type="ECO:0000256" key="10">
    <source>
        <dbReference type="ARBA" id="ARBA00024849"/>
    </source>
</evidence>
<dbReference type="InterPro" id="IPR027304">
    <property type="entry name" value="Trigger_fact/SurA_dom_sf"/>
</dbReference>
<reference evidence="17 18" key="1">
    <citation type="submission" date="2023-03" db="EMBL/GenBank/DDBJ databases">
        <title>YIM 152171 draft genome.</title>
        <authorList>
            <person name="Yang Z."/>
        </authorList>
    </citation>
    <scope>NUCLEOTIDE SEQUENCE [LARGE SCALE GENOMIC DNA]</scope>
    <source>
        <strain evidence="17 18">YIM 152171</strain>
    </source>
</reference>
<keyword evidence="12" id="KW-0963">Cytoplasm</keyword>
<evidence type="ECO:0000313" key="18">
    <source>
        <dbReference type="Proteomes" id="UP001301140"/>
    </source>
</evidence>
<name>A0AAP3XRV3_9PROT</name>
<dbReference type="InterPro" id="IPR008881">
    <property type="entry name" value="Trigger_fac_ribosome-bd_bac"/>
</dbReference>
<dbReference type="GO" id="GO:0003755">
    <property type="term" value="F:peptidyl-prolyl cis-trans isomerase activity"/>
    <property type="evidence" value="ECO:0007669"/>
    <property type="project" value="UniProtKB-UniRule"/>
</dbReference>
<dbReference type="PIRSF" id="PIRSF003095">
    <property type="entry name" value="Trigger_factor"/>
    <property type="match status" value="1"/>
</dbReference>
<dbReference type="EMBL" id="JARGEQ010000096">
    <property type="protein sequence ID" value="MDF1586891.1"/>
    <property type="molecule type" value="Genomic_DNA"/>
</dbReference>
<dbReference type="GO" id="GO:0015031">
    <property type="term" value="P:protein transport"/>
    <property type="evidence" value="ECO:0007669"/>
    <property type="project" value="UniProtKB-UniRule"/>
</dbReference>
<dbReference type="Pfam" id="PF05697">
    <property type="entry name" value="Trigger_N"/>
    <property type="match status" value="1"/>
</dbReference>
<dbReference type="InterPro" id="IPR046357">
    <property type="entry name" value="PPIase_dom_sf"/>
</dbReference>
<dbReference type="PANTHER" id="PTHR30560:SF3">
    <property type="entry name" value="TRIGGER FACTOR-LIKE PROTEIN TIG, CHLOROPLASTIC"/>
    <property type="match status" value="1"/>
</dbReference>
<keyword evidence="7 12" id="KW-0143">Chaperone</keyword>
<comment type="caution">
    <text evidence="17">The sequence shown here is derived from an EMBL/GenBank/DDBJ whole genome shotgun (WGS) entry which is preliminary data.</text>
</comment>
<comment type="function">
    <text evidence="10 12">Involved in protein export. Acts as a chaperone by maintaining the newly synthesized protein in an open conformation. Functions as a peptidyl-prolyl cis-trans isomerase.</text>
</comment>
<evidence type="ECO:0000256" key="6">
    <source>
        <dbReference type="ARBA" id="ARBA00023110"/>
    </source>
</evidence>
<keyword evidence="5 12" id="KW-0132">Cell division</keyword>
<evidence type="ECO:0000256" key="8">
    <source>
        <dbReference type="ARBA" id="ARBA00023235"/>
    </source>
</evidence>
<feature type="domain" description="PPIase FKBP-type" evidence="16">
    <location>
        <begin position="163"/>
        <end position="223"/>
    </location>
</feature>
<evidence type="ECO:0000256" key="13">
    <source>
        <dbReference type="PROSITE-ProRule" id="PRU00277"/>
    </source>
</evidence>
<comment type="similarity">
    <text evidence="2 12 14">Belongs to the FKBP-type PPIase family. Tig subfamily.</text>
</comment>
<proteinExistence type="inferred from homology"/>
<dbReference type="FunFam" id="3.10.50.40:FF:000001">
    <property type="entry name" value="Trigger factor"/>
    <property type="match status" value="1"/>
</dbReference>
<dbReference type="Gene3D" id="1.10.3120.10">
    <property type="entry name" value="Trigger factor, C-terminal domain"/>
    <property type="match status" value="1"/>
</dbReference>
<dbReference type="SUPFAM" id="SSF109998">
    <property type="entry name" value="Triger factor/SurA peptide-binding domain-like"/>
    <property type="match status" value="1"/>
</dbReference>
<feature type="region of interest" description="Disordered" evidence="15">
    <location>
        <begin position="431"/>
        <end position="458"/>
    </location>
</feature>
<dbReference type="InterPro" id="IPR001179">
    <property type="entry name" value="PPIase_FKBP_dom"/>
</dbReference>
<evidence type="ECO:0000256" key="14">
    <source>
        <dbReference type="RuleBase" id="RU003914"/>
    </source>
</evidence>
<comment type="catalytic activity">
    <reaction evidence="1 12 13">
        <text>[protein]-peptidylproline (omega=180) = [protein]-peptidylproline (omega=0)</text>
        <dbReference type="Rhea" id="RHEA:16237"/>
        <dbReference type="Rhea" id="RHEA-COMP:10747"/>
        <dbReference type="Rhea" id="RHEA-COMP:10748"/>
        <dbReference type="ChEBI" id="CHEBI:83833"/>
        <dbReference type="ChEBI" id="CHEBI:83834"/>
        <dbReference type="EC" id="5.2.1.8"/>
    </reaction>
</comment>
<dbReference type="InterPro" id="IPR005215">
    <property type="entry name" value="Trig_fac"/>
</dbReference>
<dbReference type="RefSeq" id="WP_327789309.1">
    <property type="nucleotide sequence ID" value="NZ_JARGEQ010000096.1"/>
</dbReference>
<dbReference type="GO" id="GO:0043022">
    <property type="term" value="F:ribosome binding"/>
    <property type="evidence" value="ECO:0007669"/>
    <property type="project" value="TreeGrafter"/>
</dbReference>
<accession>A0AAP3XRV3</accession>
<dbReference type="PANTHER" id="PTHR30560">
    <property type="entry name" value="TRIGGER FACTOR CHAPERONE AND PEPTIDYL-PROLYL CIS/TRANS ISOMERASE"/>
    <property type="match status" value="1"/>
</dbReference>
<organism evidence="17 18">
    <name type="scientific">Marinimicrococcus flavescens</name>
    <dbReference type="NCBI Taxonomy" id="3031815"/>
    <lineage>
        <taxon>Bacteria</taxon>
        <taxon>Pseudomonadati</taxon>
        <taxon>Pseudomonadota</taxon>
        <taxon>Alphaproteobacteria</taxon>
        <taxon>Geminicoccales</taxon>
        <taxon>Geminicoccaceae</taxon>
        <taxon>Marinimicrococcus</taxon>
    </lineage>
</organism>
<dbReference type="SUPFAM" id="SSF54534">
    <property type="entry name" value="FKBP-like"/>
    <property type="match status" value="1"/>
</dbReference>
<dbReference type="Proteomes" id="UP001301140">
    <property type="component" value="Unassembled WGS sequence"/>
</dbReference>
<gene>
    <name evidence="12 17" type="primary">tig</name>
    <name evidence="17" type="ORF">PZ740_10915</name>
</gene>
<dbReference type="Pfam" id="PF00254">
    <property type="entry name" value="FKBP_C"/>
    <property type="match status" value="1"/>
</dbReference>
<keyword evidence="8 12" id="KW-0413">Isomerase</keyword>
<evidence type="ECO:0000256" key="2">
    <source>
        <dbReference type="ARBA" id="ARBA00005464"/>
    </source>
</evidence>
<evidence type="ECO:0000256" key="9">
    <source>
        <dbReference type="ARBA" id="ARBA00023306"/>
    </source>
</evidence>
<comment type="domain">
    <text evidence="12">Consists of 3 domains; the N-terminus binds the ribosome, the middle domain has PPIase activity, while the C-terminus has intrinsic chaperone activity on its own.</text>
</comment>
<evidence type="ECO:0000256" key="4">
    <source>
        <dbReference type="ARBA" id="ARBA00016902"/>
    </source>
</evidence>
<dbReference type="GO" id="GO:0051301">
    <property type="term" value="P:cell division"/>
    <property type="evidence" value="ECO:0007669"/>
    <property type="project" value="UniProtKB-KW"/>
</dbReference>
<evidence type="ECO:0000256" key="3">
    <source>
        <dbReference type="ARBA" id="ARBA00013194"/>
    </source>
</evidence>
<dbReference type="Pfam" id="PF05698">
    <property type="entry name" value="Trigger_C"/>
    <property type="match status" value="1"/>
</dbReference>
<dbReference type="InterPro" id="IPR037041">
    <property type="entry name" value="Trigger_fac_C_sf"/>
</dbReference>
<evidence type="ECO:0000313" key="17">
    <source>
        <dbReference type="EMBL" id="MDF1586891.1"/>
    </source>
</evidence>
<evidence type="ECO:0000256" key="1">
    <source>
        <dbReference type="ARBA" id="ARBA00000971"/>
    </source>
</evidence>
<evidence type="ECO:0000256" key="11">
    <source>
        <dbReference type="ARBA" id="ARBA00029986"/>
    </source>
</evidence>
<keyword evidence="18" id="KW-1185">Reference proteome</keyword>
<evidence type="ECO:0000256" key="12">
    <source>
        <dbReference type="HAMAP-Rule" id="MF_00303"/>
    </source>
</evidence>
<evidence type="ECO:0000256" key="15">
    <source>
        <dbReference type="SAM" id="MobiDB-lite"/>
    </source>
</evidence>
<dbReference type="GO" id="GO:0051083">
    <property type="term" value="P:'de novo' cotranslational protein folding"/>
    <property type="evidence" value="ECO:0007669"/>
    <property type="project" value="TreeGrafter"/>
</dbReference>
<dbReference type="SUPFAM" id="SSF102735">
    <property type="entry name" value="Trigger factor ribosome-binding domain"/>
    <property type="match status" value="1"/>
</dbReference>
<sequence length="458" mass="51164">MQVTEVSAEGLMREYKVVVPAGEMEDRVNSRLKRLAQTIKMPGFRPGKAPISLLKKQYGRSVMGEVLEQAVDEGTRKAIGENNLRPALRPKVEIASFDEGKDLEFDMKVELLPELPQVDLSAIELSKPVAEVDDARIDEALQNIAKSRQTFEAPAEPRPAQDGDQVVIDFVGRIDGEAFEGGSSEGFQLTLGSKSMVEGFEDQLVGASAGETREVKVTFPESYPENLRGKDAAFEVTVKEVKAPLPLAIDDAFAKELGLDDLAAVRNAVKERIESEYQGFTRNKMKRELLDKLADGYGFEVPAGMVDLEFDAIWKQLQDEMGRTGQSFEEMGSSEEETRQEYRAIAERRVRLGLLLSDIGTRHDVKVENQELQQAVMREAMRFPGKEREVFEFFRKNTDAIEQLRAPLFEDKVVDHIFSLVKVDEQKVSVEELLRDPDEDGDEAAGADESNENKQASA</sequence>
<dbReference type="HAMAP" id="MF_00303">
    <property type="entry name" value="Trigger_factor_Tig"/>
    <property type="match status" value="1"/>
</dbReference>
<dbReference type="Gene3D" id="3.10.50.40">
    <property type="match status" value="1"/>
</dbReference>
<keyword evidence="9 12" id="KW-0131">Cell cycle</keyword>
<dbReference type="GO" id="GO:0005737">
    <property type="term" value="C:cytoplasm"/>
    <property type="evidence" value="ECO:0007669"/>
    <property type="project" value="UniProtKB-SubCell"/>
</dbReference>
<dbReference type="EC" id="5.2.1.8" evidence="3 12"/>
<evidence type="ECO:0000259" key="16">
    <source>
        <dbReference type="PROSITE" id="PS50059"/>
    </source>
</evidence>
<protein>
    <recommendedName>
        <fullName evidence="4 12">Trigger factor</fullName>
        <shortName evidence="12">TF</shortName>
        <ecNumber evidence="3 12">5.2.1.8</ecNumber>
    </recommendedName>
    <alternativeName>
        <fullName evidence="11 12">PPIase</fullName>
    </alternativeName>
</protein>
<dbReference type="InterPro" id="IPR008880">
    <property type="entry name" value="Trigger_fac_C"/>
</dbReference>
<dbReference type="NCBIfam" id="TIGR00115">
    <property type="entry name" value="tig"/>
    <property type="match status" value="1"/>
</dbReference>
<feature type="compositionally biased region" description="Acidic residues" evidence="15">
    <location>
        <begin position="437"/>
        <end position="450"/>
    </location>
</feature>
<comment type="subcellular location">
    <subcellularLocation>
        <location evidence="12">Cytoplasm</location>
    </subcellularLocation>
    <text evidence="12">About half TF is bound to the ribosome near the polypeptide exit tunnel while the other half is free in the cytoplasm.</text>
</comment>
<dbReference type="Gene3D" id="3.30.70.1050">
    <property type="entry name" value="Trigger factor ribosome-binding domain"/>
    <property type="match status" value="1"/>
</dbReference>
<keyword evidence="6 12" id="KW-0697">Rotamase</keyword>
<dbReference type="PROSITE" id="PS50059">
    <property type="entry name" value="FKBP_PPIASE"/>
    <property type="match status" value="1"/>
</dbReference>
<dbReference type="InterPro" id="IPR036611">
    <property type="entry name" value="Trigger_fac_ribosome-bd_sf"/>
</dbReference>
<dbReference type="GO" id="GO:0043335">
    <property type="term" value="P:protein unfolding"/>
    <property type="evidence" value="ECO:0007669"/>
    <property type="project" value="TreeGrafter"/>
</dbReference>
<dbReference type="GO" id="GO:0044183">
    <property type="term" value="F:protein folding chaperone"/>
    <property type="evidence" value="ECO:0007669"/>
    <property type="project" value="TreeGrafter"/>
</dbReference>